<dbReference type="InterPro" id="IPR021120">
    <property type="entry name" value="KduI/IolB_isomerase"/>
</dbReference>
<comment type="cofactor">
    <cofactor evidence="6">
        <name>Zn(2+)</name>
        <dbReference type="ChEBI" id="CHEBI:29105"/>
    </cofactor>
    <text evidence="6">Binds 1 zinc ion per subunit.</text>
</comment>
<dbReference type="Proteomes" id="UP001500582">
    <property type="component" value="Unassembled WGS sequence"/>
</dbReference>
<gene>
    <name evidence="6 7" type="primary">kduI</name>
    <name evidence="7" type="ORF">GCM10023149_11960</name>
</gene>
<evidence type="ECO:0000313" key="7">
    <source>
        <dbReference type="EMBL" id="GAA4315379.1"/>
    </source>
</evidence>
<dbReference type="SUPFAM" id="SSF51182">
    <property type="entry name" value="RmlC-like cupins"/>
    <property type="match status" value="1"/>
</dbReference>
<dbReference type="InterPro" id="IPR027449">
    <property type="entry name" value="KduI_N"/>
</dbReference>
<protein>
    <recommendedName>
        <fullName evidence="6">4-deoxy-L-threo-5-hexosulose-uronate ketol-isomerase</fullName>
        <ecNumber evidence="6">5.3.1.17</ecNumber>
    </recommendedName>
    <alternativeName>
        <fullName evidence="6">5-keto-4-deoxyuronate isomerase</fullName>
    </alternativeName>
    <alternativeName>
        <fullName evidence="6">DKI isomerase</fullName>
    </alternativeName>
</protein>
<comment type="pathway">
    <text evidence="6">Glycan metabolism; pectin degradation; 2-dehydro-3-deoxy-D-gluconate from pectin: step 4/5.</text>
</comment>
<dbReference type="NCBIfam" id="NF002091">
    <property type="entry name" value="PRK00924.1"/>
    <property type="match status" value="1"/>
</dbReference>
<comment type="caution">
    <text evidence="7">The sequence shown here is derived from an EMBL/GenBank/DDBJ whole genome shotgun (WGS) entry which is preliminary data.</text>
</comment>
<evidence type="ECO:0000313" key="8">
    <source>
        <dbReference type="Proteomes" id="UP001500582"/>
    </source>
</evidence>
<dbReference type="InterPro" id="IPR014710">
    <property type="entry name" value="RmlC-like_jellyroll"/>
</dbReference>
<keyword evidence="3 6" id="KW-0479">Metal-binding</keyword>
<dbReference type="EC" id="5.3.1.17" evidence="6"/>
<comment type="function">
    <text evidence="6">Catalyzes the isomerization of 5-dehydro-4-deoxy-D-glucuronate to 3-deoxy-D-glycero-2,5-hexodiulosonate.</text>
</comment>
<dbReference type="CDD" id="cd20491">
    <property type="entry name" value="cupin_KduI_C"/>
    <property type="match status" value="1"/>
</dbReference>
<dbReference type="InterPro" id="IPR007045">
    <property type="entry name" value="KduI"/>
</dbReference>
<dbReference type="HAMAP" id="MF_00687">
    <property type="entry name" value="KduI"/>
    <property type="match status" value="1"/>
</dbReference>
<feature type="binding site" evidence="6">
    <location>
        <position position="219"/>
    </location>
    <ligand>
        <name>Zn(2+)</name>
        <dbReference type="ChEBI" id="CHEBI:29105"/>
    </ligand>
</feature>
<feature type="binding site" evidence="6">
    <location>
        <position position="212"/>
    </location>
    <ligand>
        <name>Zn(2+)</name>
        <dbReference type="ChEBI" id="CHEBI:29105"/>
    </ligand>
</feature>
<dbReference type="InterPro" id="IPR011051">
    <property type="entry name" value="RmlC_Cupin_sf"/>
</dbReference>
<keyword evidence="4 6" id="KW-0862">Zinc</keyword>
<dbReference type="Gene3D" id="2.60.120.10">
    <property type="entry name" value="Jelly Rolls"/>
    <property type="match status" value="1"/>
</dbReference>
<comment type="catalytic activity">
    <reaction evidence="1 6">
        <text>5-dehydro-4-deoxy-D-glucuronate = 3-deoxy-D-glycero-2,5-hexodiulosonate</text>
        <dbReference type="Rhea" id="RHEA:23896"/>
        <dbReference type="ChEBI" id="CHEBI:17117"/>
        <dbReference type="ChEBI" id="CHEBI:29071"/>
        <dbReference type="EC" id="5.3.1.17"/>
    </reaction>
</comment>
<evidence type="ECO:0000256" key="3">
    <source>
        <dbReference type="ARBA" id="ARBA00022723"/>
    </source>
</evidence>
<comment type="similarity">
    <text evidence="2 6">Belongs to the KduI family.</text>
</comment>
<evidence type="ECO:0000256" key="1">
    <source>
        <dbReference type="ARBA" id="ARBA00000552"/>
    </source>
</evidence>
<dbReference type="Gene3D" id="2.60.120.520">
    <property type="entry name" value="pectin degrading enzyme 5-keto 4- deoxyuronate isomerase, domain 1"/>
    <property type="match status" value="1"/>
</dbReference>
<keyword evidence="8" id="KW-1185">Reference proteome</keyword>
<evidence type="ECO:0000256" key="2">
    <source>
        <dbReference type="ARBA" id="ARBA00008086"/>
    </source>
</evidence>
<feature type="binding site" evidence="6">
    <location>
        <position position="261"/>
    </location>
    <ligand>
        <name>Zn(2+)</name>
        <dbReference type="ChEBI" id="CHEBI:29105"/>
    </ligand>
</feature>
<evidence type="ECO:0000256" key="4">
    <source>
        <dbReference type="ARBA" id="ARBA00022833"/>
    </source>
</evidence>
<organism evidence="7 8">
    <name type="scientific">Mucilaginibacter gynuensis</name>
    <dbReference type="NCBI Taxonomy" id="1302236"/>
    <lineage>
        <taxon>Bacteria</taxon>
        <taxon>Pseudomonadati</taxon>
        <taxon>Bacteroidota</taxon>
        <taxon>Sphingobacteriia</taxon>
        <taxon>Sphingobacteriales</taxon>
        <taxon>Sphingobacteriaceae</taxon>
        <taxon>Mucilaginibacter</taxon>
    </lineage>
</organism>
<dbReference type="CDD" id="cd20294">
    <property type="entry name" value="cupin_KduI_N"/>
    <property type="match status" value="1"/>
</dbReference>
<dbReference type="EMBL" id="BAABFT010000002">
    <property type="protein sequence ID" value="GAA4315379.1"/>
    <property type="molecule type" value="Genomic_DNA"/>
</dbReference>
<evidence type="ECO:0000256" key="6">
    <source>
        <dbReference type="HAMAP-Rule" id="MF_00687"/>
    </source>
</evidence>
<dbReference type="PANTHER" id="PTHR38461:SF1">
    <property type="entry name" value="4-DEOXY-L-THREO-5-HEXOSULOSE-URONATE KETOL-ISOMERASE"/>
    <property type="match status" value="1"/>
</dbReference>
<sequence>MYTCFTEYLSVNLKKHTTLKVLHSVHPHDFKSYQTDTIRERFLIDGIVQPDQINCTYTHYDRMIVGAANPVNQSLELGNYPNLRANYFLERREIGIINVGGNGTVTADGQIYEVNKLDCLYLGKGVKSVVFSSGDAANPAVFYLLSAPAHAVYANRLMSHEEAVKVVAGAPETANHRTINKYIHAEGIQSCQLVMGLTILHTGSVWNTMPAHVHDRRMEAYFYFGLPVGQKIFHYMGEGNETRHILIDNHEAVVSPPWSIHSGSGTASYSFIWGMAGENLDYTDMDAIAITDLR</sequence>
<evidence type="ECO:0000256" key="5">
    <source>
        <dbReference type="ARBA" id="ARBA00023235"/>
    </source>
</evidence>
<dbReference type="GO" id="GO:0016853">
    <property type="term" value="F:isomerase activity"/>
    <property type="evidence" value="ECO:0007669"/>
    <property type="project" value="UniProtKB-KW"/>
</dbReference>
<feature type="binding site" evidence="6">
    <location>
        <position position="214"/>
    </location>
    <ligand>
        <name>Zn(2+)</name>
        <dbReference type="ChEBI" id="CHEBI:29105"/>
    </ligand>
</feature>
<reference evidence="8" key="1">
    <citation type="journal article" date="2019" name="Int. J. Syst. Evol. Microbiol.">
        <title>The Global Catalogue of Microorganisms (GCM) 10K type strain sequencing project: providing services to taxonomists for standard genome sequencing and annotation.</title>
        <authorList>
            <consortium name="The Broad Institute Genomics Platform"/>
            <consortium name="The Broad Institute Genome Sequencing Center for Infectious Disease"/>
            <person name="Wu L."/>
            <person name="Ma J."/>
        </authorList>
    </citation>
    <scope>NUCLEOTIDE SEQUENCE [LARGE SCALE GENOMIC DNA]</scope>
    <source>
        <strain evidence="8">JCM 17705</strain>
    </source>
</reference>
<keyword evidence="5 6" id="KW-0413">Isomerase</keyword>
<dbReference type="Pfam" id="PF04962">
    <property type="entry name" value="KduI"/>
    <property type="match status" value="1"/>
</dbReference>
<dbReference type="PIRSF" id="PIRSF006625">
    <property type="entry name" value="KduI"/>
    <property type="match status" value="1"/>
</dbReference>
<proteinExistence type="inferred from homology"/>
<accession>A0ABP8G1K2</accession>
<name>A0ABP8G1K2_9SPHI</name>
<dbReference type="PANTHER" id="PTHR38461">
    <property type="entry name" value="4-DEOXY-L-THREO-5-HEXOSULOSE-URONATE KETOL-ISOMERASE"/>
    <property type="match status" value="1"/>
</dbReference>